<dbReference type="Gene3D" id="3.30.9.30">
    <property type="match status" value="1"/>
</dbReference>
<dbReference type="InterPro" id="IPR002938">
    <property type="entry name" value="FAD-bd"/>
</dbReference>
<keyword evidence="1" id="KW-0560">Oxidoreductase</keyword>
<evidence type="ECO:0000256" key="2">
    <source>
        <dbReference type="ARBA" id="ARBA00023033"/>
    </source>
</evidence>
<feature type="region of interest" description="Disordered" evidence="3">
    <location>
        <begin position="303"/>
        <end position="330"/>
    </location>
</feature>
<dbReference type="PRINTS" id="PR00420">
    <property type="entry name" value="RNGMNOXGNASE"/>
</dbReference>
<keyword evidence="2" id="KW-0503">Monooxygenase</keyword>
<reference evidence="5 6" key="1">
    <citation type="submission" date="2019-07" db="EMBL/GenBank/DDBJ databases">
        <authorList>
            <person name="Duangmal K."/>
            <person name="Teo W.F.A."/>
        </authorList>
    </citation>
    <scope>NUCLEOTIDE SEQUENCE [LARGE SCALE GENOMIC DNA]</scope>
    <source>
        <strain evidence="5 6">TBRC 6029</strain>
    </source>
</reference>
<accession>A0A558D0T9</accession>
<dbReference type="AlphaFoldDB" id="A0A558D0T9"/>
<organism evidence="5 6">
    <name type="scientific">Amycolatopsis rhizosphaerae</name>
    <dbReference type="NCBI Taxonomy" id="2053003"/>
    <lineage>
        <taxon>Bacteria</taxon>
        <taxon>Bacillati</taxon>
        <taxon>Actinomycetota</taxon>
        <taxon>Actinomycetes</taxon>
        <taxon>Pseudonocardiales</taxon>
        <taxon>Pseudonocardiaceae</taxon>
        <taxon>Amycolatopsis</taxon>
    </lineage>
</organism>
<dbReference type="Pfam" id="PF01494">
    <property type="entry name" value="FAD_binding_3"/>
    <property type="match status" value="2"/>
</dbReference>
<reference evidence="5 6" key="2">
    <citation type="submission" date="2019-08" db="EMBL/GenBank/DDBJ databases">
        <title>Amycolatopsis acidicola sp. nov., isolated from peat swamp forest soil.</title>
        <authorList>
            <person name="Srisuk N."/>
        </authorList>
    </citation>
    <scope>NUCLEOTIDE SEQUENCE [LARGE SCALE GENOMIC DNA]</scope>
    <source>
        <strain evidence="5 6">TBRC 6029</strain>
    </source>
</reference>
<evidence type="ECO:0000256" key="3">
    <source>
        <dbReference type="SAM" id="MobiDB-lite"/>
    </source>
</evidence>
<dbReference type="RefSeq" id="WP_144587117.1">
    <property type="nucleotide sequence ID" value="NZ_VJWX01000072.1"/>
</dbReference>
<dbReference type="PANTHER" id="PTHR13789:SF268">
    <property type="entry name" value="5-METHYLPHENAZINE-1-CARBOXYLATE 1-MONOOXYGENASE"/>
    <property type="match status" value="1"/>
</dbReference>
<sequence>LGLDGELARFGVATGENVYCDSSGARLFSEPRGLAGGYRHPQYSVHRGRLQTMLLSAVRARLGEDAVRTGTRVEGFDQDADSVRVRISGMSQPLEADVLVGADGVHSVVRAQLHPAEGPLLWPGVRMWRGITEMEPFFDGRTMVIVRGSGDGDGDGDVELVAYPIGPASVNWVALVPAGEPGPLPGDAHWNRPGRAEDLLSLFDWNLGWLDVAELITRSEVLLEYPMVDRDPLPHWGHGRVTLLGDAAHPMYPVGANGASQAIVDAGVLATELCGGNPAGLARYEALRREPTAEVVAANREMQRTGGARSPEELARITETYRRRTTTQGA</sequence>
<dbReference type="GO" id="GO:0071949">
    <property type="term" value="F:FAD binding"/>
    <property type="evidence" value="ECO:0007669"/>
    <property type="project" value="InterPro"/>
</dbReference>
<feature type="non-terminal residue" evidence="5">
    <location>
        <position position="1"/>
    </location>
</feature>
<gene>
    <name evidence="5" type="ORF">FNH05_10290</name>
</gene>
<evidence type="ECO:0000313" key="6">
    <source>
        <dbReference type="Proteomes" id="UP000320011"/>
    </source>
</evidence>
<keyword evidence="6" id="KW-1185">Reference proteome</keyword>
<dbReference type="PANTHER" id="PTHR13789">
    <property type="entry name" value="MONOOXYGENASE"/>
    <property type="match status" value="1"/>
</dbReference>
<name>A0A558D0T9_9PSEU</name>
<dbReference type="InterPro" id="IPR036188">
    <property type="entry name" value="FAD/NAD-bd_sf"/>
</dbReference>
<evidence type="ECO:0000313" key="5">
    <source>
        <dbReference type="EMBL" id="TVT54641.1"/>
    </source>
</evidence>
<feature type="compositionally biased region" description="Basic and acidic residues" evidence="3">
    <location>
        <begin position="310"/>
        <end position="322"/>
    </location>
</feature>
<protein>
    <submittedName>
        <fullName evidence="5">Flavin-dependent oxidoreductase</fullName>
    </submittedName>
</protein>
<dbReference type="InterPro" id="IPR050493">
    <property type="entry name" value="FAD-dep_Monooxygenase_BioMet"/>
</dbReference>
<dbReference type="OrthoDB" id="9782160at2"/>
<evidence type="ECO:0000256" key="1">
    <source>
        <dbReference type="ARBA" id="ARBA00023002"/>
    </source>
</evidence>
<dbReference type="SUPFAM" id="SSF54373">
    <property type="entry name" value="FAD-linked reductases, C-terminal domain"/>
    <property type="match status" value="1"/>
</dbReference>
<dbReference type="SUPFAM" id="SSF51905">
    <property type="entry name" value="FAD/NAD(P)-binding domain"/>
    <property type="match status" value="1"/>
</dbReference>
<dbReference type="GO" id="GO:0004497">
    <property type="term" value="F:monooxygenase activity"/>
    <property type="evidence" value="ECO:0007669"/>
    <property type="project" value="UniProtKB-KW"/>
</dbReference>
<feature type="domain" description="FAD-binding" evidence="4">
    <location>
        <begin position="235"/>
        <end position="295"/>
    </location>
</feature>
<dbReference type="EMBL" id="VJWX01000072">
    <property type="protein sequence ID" value="TVT54641.1"/>
    <property type="molecule type" value="Genomic_DNA"/>
</dbReference>
<dbReference type="Proteomes" id="UP000320011">
    <property type="component" value="Unassembled WGS sequence"/>
</dbReference>
<evidence type="ECO:0000259" key="4">
    <source>
        <dbReference type="Pfam" id="PF01494"/>
    </source>
</evidence>
<dbReference type="Gene3D" id="3.50.50.60">
    <property type="entry name" value="FAD/NAD(P)-binding domain"/>
    <property type="match status" value="1"/>
</dbReference>
<feature type="domain" description="FAD-binding" evidence="4">
    <location>
        <begin position="53"/>
        <end position="114"/>
    </location>
</feature>
<proteinExistence type="predicted"/>
<comment type="caution">
    <text evidence="5">The sequence shown here is derived from an EMBL/GenBank/DDBJ whole genome shotgun (WGS) entry which is preliminary data.</text>
</comment>